<gene>
    <name evidence="11" type="ORF">CBOVIS_LOCUS2279</name>
</gene>
<comment type="caution">
    <text evidence="4">Lacks conserved residue(s) required for the propagation of feature annotation.</text>
</comment>
<dbReference type="InterPro" id="IPR013320">
    <property type="entry name" value="ConA-like_dom_sf"/>
</dbReference>
<name>A0A8S1EH84_9PELO</name>
<evidence type="ECO:0000256" key="6">
    <source>
        <dbReference type="SAM" id="MobiDB-lite"/>
    </source>
</evidence>
<dbReference type="PROSITE" id="PS00107">
    <property type="entry name" value="PROTEIN_KINASE_ATP"/>
    <property type="match status" value="1"/>
</dbReference>
<dbReference type="Pfam" id="PF07714">
    <property type="entry name" value="PK_Tyr_Ser-Thr"/>
    <property type="match status" value="1"/>
</dbReference>
<dbReference type="Gene3D" id="1.10.510.10">
    <property type="entry name" value="Transferase(Phosphotransferase) domain 1"/>
    <property type="match status" value="1"/>
</dbReference>
<feature type="region of interest" description="Disordered" evidence="6">
    <location>
        <begin position="1262"/>
        <end position="1290"/>
    </location>
</feature>
<dbReference type="PROSITE" id="PS50068">
    <property type="entry name" value="LDLRA_2"/>
    <property type="match status" value="1"/>
</dbReference>
<evidence type="ECO:0008006" key="13">
    <source>
        <dbReference type="Google" id="ProtNLM"/>
    </source>
</evidence>
<proteinExistence type="predicted"/>
<dbReference type="PRINTS" id="PR00109">
    <property type="entry name" value="TYRKINASE"/>
</dbReference>
<dbReference type="SUPFAM" id="SSF49899">
    <property type="entry name" value="Concanavalin A-like lectins/glucanases"/>
    <property type="match status" value="1"/>
</dbReference>
<evidence type="ECO:0000256" key="7">
    <source>
        <dbReference type="SAM" id="Phobius"/>
    </source>
</evidence>
<dbReference type="Gene3D" id="3.30.200.20">
    <property type="entry name" value="Phosphorylase Kinase, domain 1"/>
    <property type="match status" value="1"/>
</dbReference>
<dbReference type="PROSITE" id="PS50060">
    <property type="entry name" value="MAM_2"/>
    <property type="match status" value="1"/>
</dbReference>
<evidence type="ECO:0000256" key="4">
    <source>
        <dbReference type="PROSITE-ProRule" id="PRU00124"/>
    </source>
</evidence>
<dbReference type="GO" id="GO:0004714">
    <property type="term" value="F:transmembrane receptor protein tyrosine kinase activity"/>
    <property type="evidence" value="ECO:0007669"/>
    <property type="project" value="UniProtKB-EC"/>
</dbReference>
<dbReference type="InterPro" id="IPR001245">
    <property type="entry name" value="Ser-Thr/Tyr_kinase_cat_dom"/>
</dbReference>
<keyword evidence="7" id="KW-1133">Transmembrane helix</keyword>
<feature type="chain" id="PRO_5035756380" description="Receptor protein-tyrosine kinase" evidence="8">
    <location>
        <begin position="18"/>
        <end position="1290"/>
    </location>
</feature>
<dbReference type="PANTHER" id="PTHR24416">
    <property type="entry name" value="TYROSINE-PROTEIN KINASE RECEPTOR"/>
    <property type="match status" value="1"/>
</dbReference>
<evidence type="ECO:0000256" key="3">
    <source>
        <dbReference type="ARBA" id="ARBA00051243"/>
    </source>
</evidence>
<dbReference type="GO" id="GO:0005524">
    <property type="term" value="F:ATP binding"/>
    <property type="evidence" value="ECO:0007669"/>
    <property type="project" value="UniProtKB-UniRule"/>
</dbReference>
<organism evidence="11 12">
    <name type="scientific">Caenorhabditis bovis</name>
    <dbReference type="NCBI Taxonomy" id="2654633"/>
    <lineage>
        <taxon>Eukaryota</taxon>
        <taxon>Metazoa</taxon>
        <taxon>Ecdysozoa</taxon>
        <taxon>Nematoda</taxon>
        <taxon>Chromadorea</taxon>
        <taxon>Rhabditida</taxon>
        <taxon>Rhabditina</taxon>
        <taxon>Rhabditomorpha</taxon>
        <taxon>Rhabditoidea</taxon>
        <taxon>Rhabditidae</taxon>
        <taxon>Peloderinae</taxon>
        <taxon>Caenorhabditis</taxon>
    </lineage>
</organism>
<dbReference type="InterPro" id="IPR002172">
    <property type="entry name" value="LDrepeatLR_classA_rpt"/>
</dbReference>
<keyword evidence="5" id="KW-0547">Nucleotide-binding</keyword>
<evidence type="ECO:0000256" key="5">
    <source>
        <dbReference type="PROSITE-ProRule" id="PRU10141"/>
    </source>
</evidence>
<keyword evidence="12" id="KW-1185">Reference proteome</keyword>
<dbReference type="InterPro" id="IPR050122">
    <property type="entry name" value="RTK"/>
</dbReference>
<reference evidence="11 12" key="1">
    <citation type="submission" date="2020-04" db="EMBL/GenBank/DDBJ databases">
        <authorList>
            <person name="Laetsch R D."/>
            <person name="Stevens L."/>
            <person name="Kumar S."/>
            <person name="Blaxter L. M."/>
        </authorList>
    </citation>
    <scope>NUCLEOTIDE SEQUENCE [LARGE SCALE GENOMIC DNA]</scope>
</reference>
<comment type="subcellular location">
    <subcellularLocation>
        <location evidence="1">Membrane</location>
        <topology evidence="1">Single-pass membrane protein</topology>
    </subcellularLocation>
</comment>
<feature type="disulfide bond" evidence="4">
    <location>
        <begin position="313"/>
        <end position="328"/>
    </location>
</feature>
<keyword evidence="2 4" id="KW-1015">Disulfide bond</keyword>
<evidence type="ECO:0000256" key="8">
    <source>
        <dbReference type="SAM" id="SignalP"/>
    </source>
</evidence>
<evidence type="ECO:0000256" key="1">
    <source>
        <dbReference type="ARBA" id="ARBA00004167"/>
    </source>
</evidence>
<evidence type="ECO:0000259" key="10">
    <source>
        <dbReference type="PROSITE" id="PS50060"/>
    </source>
</evidence>
<dbReference type="SUPFAM" id="SSF56112">
    <property type="entry name" value="Protein kinase-like (PK-like)"/>
    <property type="match status" value="1"/>
</dbReference>
<feature type="transmembrane region" description="Helical" evidence="7">
    <location>
        <begin position="818"/>
        <end position="838"/>
    </location>
</feature>
<protein>
    <recommendedName>
        <fullName evidence="13">Receptor protein-tyrosine kinase</fullName>
    </recommendedName>
</protein>
<evidence type="ECO:0000256" key="2">
    <source>
        <dbReference type="ARBA" id="ARBA00023157"/>
    </source>
</evidence>
<dbReference type="GO" id="GO:0016020">
    <property type="term" value="C:membrane"/>
    <property type="evidence" value="ECO:0007669"/>
    <property type="project" value="UniProtKB-SubCell"/>
</dbReference>
<dbReference type="PROSITE" id="PS50011">
    <property type="entry name" value="PROTEIN_KINASE_DOM"/>
    <property type="match status" value="1"/>
</dbReference>
<dbReference type="EMBL" id="CADEPM010000001">
    <property type="protein sequence ID" value="CAB3399098.1"/>
    <property type="molecule type" value="Genomic_DNA"/>
</dbReference>
<dbReference type="CDD" id="cd00112">
    <property type="entry name" value="LDLa"/>
    <property type="match status" value="1"/>
</dbReference>
<dbReference type="Proteomes" id="UP000494206">
    <property type="component" value="Unassembled WGS sequence"/>
</dbReference>
<keyword evidence="5" id="KW-0067">ATP-binding</keyword>
<feature type="domain" description="Protein kinase" evidence="9">
    <location>
        <begin position="890"/>
        <end position="1165"/>
    </location>
</feature>
<dbReference type="Gene3D" id="2.60.120.200">
    <property type="match status" value="1"/>
</dbReference>
<accession>A0A8S1EH84</accession>
<keyword evidence="8" id="KW-0732">Signal</keyword>
<dbReference type="InterPro" id="IPR017441">
    <property type="entry name" value="Protein_kinase_ATP_BS"/>
</dbReference>
<dbReference type="Pfam" id="PF00629">
    <property type="entry name" value="MAM"/>
    <property type="match status" value="1"/>
</dbReference>
<dbReference type="InterPro" id="IPR011009">
    <property type="entry name" value="Kinase-like_dom_sf"/>
</dbReference>
<keyword evidence="7" id="KW-0812">Transmembrane</keyword>
<feature type="binding site" evidence="5">
    <location>
        <position position="922"/>
    </location>
    <ligand>
        <name>ATP</name>
        <dbReference type="ChEBI" id="CHEBI:30616"/>
    </ligand>
</feature>
<dbReference type="SMART" id="SM00220">
    <property type="entry name" value="S_TKc"/>
    <property type="match status" value="1"/>
</dbReference>
<feature type="domain" description="MAM" evidence="10">
    <location>
        <begin position="117"/>
        <end position="294"/>
    </location>
</feature>
<dbReference type="GO" id="GO:0045664">
    <property type="term" value="P:regulation of neuron differentiation"/>
    <property type="evidence" value="ECO:0007669"/>
    <property type="project" value="TreeGrafter"/>
</dbReference>
<dbReference type="SMART" id="SM00219">
    <property type="entry name" value="TyrKc"/>
    <property type="match status" value="1"/>
</dbReference>
<sequence>MSISPIFIIFFLFRVETKFNSRDYYRNRVWVSKNGTELFIMSETEGEARQKYAFISPACPNSTVANVLLASPDYCSSRNCRNFKALPSFYSISTDTCHCKIKNCSAHNSDDYTILYPGCKCDNFASCWFNDTCDQWTIVMNETPFTVFHTGKSTIPYFLQAGSNQAYLNHTSAIVKSKFFRQSGIECEIQFLYHLVPQSKESHVRVRAILESGDSIELWKSSSGEKSNHWERATVDIGSFGQPFQLSIECNSGAPPTSTVAHNLNDQQFFICSLGEFKFVSCDDIGNPEMECSRPDVKICNGKNVKCLKDVECDMKKDCYDGSDEQNCSNLPKGSQCNYNVNSTNQLCDGWSLETRSKYGTGNLFKIGIPDGINIPVLREDSKSMLIYDGSEVKQLKSMKTVALVSPVFPPTNIDAYRKRTNKTCKIRVMVCSHTYYDSWTIAVIGKEGDVFENGKRKLITFGHIRAKTRIGSSGRFPPSNCDRDRDIDGETGIFMEDGGTGAQLWNIAEKGFYRLELCGAGGGSSQIIRGEPGKCALFQMHLQKRHVMRIVIGQMGESPCVRKGQNNLNASCSTRELSNKNVFSRRVGGAGGGGSSMITFERGKWDIIVGGGAGAPGGNWTILSEFDAGIGFSVARGIKKSTQSQCKILCRSSSAKTFQADGTWNNCMNKAVRVYGGFGGGGSSCGVLGGGGAGAPGGAPGENGESYVNPLLASEALFYPANTVQDGSLKILKCSKICPESSVCRFRGDRLQEEYCACPGDIEFKDGSSCECPLNCPWPSTCVLTNFTYQPVCQCPTYKTLANPLIDRCQELTHSRFIVFVLLFFAMLVVTVAYISIRYCKRKTVVLSKELIEISKLKTNEYLYDDIYFGNQTRKSAIDNLPTIDRNSLKTGVTLGKGNFGEVLYGHYNASDGHSYEVAVKTISKPFSASISAQADFCNEALCMSTFAHSNIVHLIGVSFDDVPYLIVTEFMEGGDLLTFVREARPSQYSLNPYQLTMSDLIHLVRDVAAGCSCLEQFGYVHRDIAARNILLTRKKAGRVAKIADFGMAKEINMGSVYYRLHGRAMLPIKWTPPEAFIDGMFTTKSDVWSFGILGWEVFSLGVIPYPNRRNEEVMIMITEGERLEYPFGIPPRIYKLMRNCWKTNPNHRPTFDELLEQLDDILLDNSVTGMPFPTHPAVRASFARAQSTPQSCETPQTSMTEISAASIFAEAMQSLDMADMIKLHEIMMVQEEPYVSEISASVMTTLRQDLARQQMENGAPFRPSLVHPKQHFPQKAEEKPVDLEGLVV</sequence>
<dbReference type="InterPro" id="IPR000998">
    <property type="entry name" value="MAM_dom"/>
</dbReference>
<dbReference type="PROSITE" id="PS00109">
    <property type="entry name" value="PROTEIN_KINASE_TYR"/>
    <property type="match status" value="1"/>
</dbReference>
<evidence type="ECO:0000313" key="12">
    <source>
        <dbReference type="Proteomes" id="UP000494206"/>
    </source>
</evidence>
<dbReference type="PANTHER" id="PTHR24416:SF604">
    <property type="entry name" value="RECEPTOR PROTEIN-TYROSINE KINASE"/>
    <property type="match status" value="1"/>
</dbReference>
<feature type="signal peptide" evidence="8">
    <location>
        <begin position="1"/>
        <end position="17"/>
    </location>
</feature>
<evidence type="ECO:0000313" key="11">
    <source>
        <dbReference type="EMBL" id="CAB3399098.1"/>
    </source>
</evidence>
<dbReference type="OrthoDB" id="73209at2759"/>
<comment type="catalytic activity">
    <reaction evidence="3">
        <text>L-tyrosyl-[protein] + ATP = O-phospho-L-tyrosyl-[protein] + ADP + H(+)</text>
        <dbReference type="Rhea" id="RHEA:10596"/>
        <dbReference type="Rhea" id="RHEA-COMP:10136"/>
        <dbReference type="Rhea" id="RHEA-COMP:20101"/>
        <dbReference type="ChEBI" id="CHEBI:15378"/>
        <dbReference type="ChEBI" id="CHEBI:30616"/>
        <dbReference type="ChEBI" id="CHEBI:46858"/>
        <dbReference type="ChEBI" id="CHEBI:61978"/>
        <dbReference type="ChEBI" id="CHEBI:456216"/>
        <dbReference type="EC" id="2.7.10.1"/>
    </reaction>
</comment>
<dbReference type="InterPro" id="IPR000719">
    <property type="entry name" value="Prot_kinase_dom"/>
</dbReference>
<comment type="caution">
    <text evidence="11">The sequence shown here is derived from an EMBL/GenBank/DDBJ whole genome shotgun (WGS) entry which is preliminary data.</text>
</comment>
<keyword evidence="7" id="KW-0472">Membrane</keyword>
<dbReference type="InterPro" id="IPR008266">
    <property type="entry name" value="Tyr_kinase_AS"/>
</dbReference>
<evidence type="ECO:0000259" key="9">
    <source>
        <dbReference type="PROSITE" id="PS50011"/>
    </source>
</evidence>
<dbReference type="InterPro" id="IPR020635">
    <property type="entry name" value="Tyr_kinase_cat_dom"/>
</dbReference>